<dbReference type="PANTHER" id="PTHR22916:SF3">
    <property type="entry name" value="UDP-GLCNAC:BETAGAL BETA-1,3-N-ACETYLGLUCOSAMINYLTRANSFERASE-LIKE PROTEIN 1"/>
    <property type="match status" value="1"/>
</dbReference>
<sequence length="320" mass="37204">MTNKPTVSIVLCTYNGEKYVREQLDSILKQSYPIHEIVIQDDNSADGTWDILEEYAAKNPLIRIYRNEGKHGVNPNFLSAIHRAEGDYIAISDQDDVWEVDKIANQMNCIGDKMLCSGHSRPFSNDGSFAYFDGRKRNVNIFRMMFLGLPGHTLLCKQELIHLLPAIEHPVFKVTLYDAVLSIIAASYDSVVFCNQVLVNFRRHVEATTYNDYSRSLPSWKNAVHELKWCLLHYHEMREKALPVYRGKLELMDDLSSEKHDFIEAREAMRMETRGGFMAFLRLQYLLTRNYKKLFHTPGGGLMKLFRAMLYPIMQLYMYH</sequence>
<dbReference type="Proteomes" id="UP000482295">
    <property type="component" value="Unassembled WGS sequence"/>
</dbReference>
<gene>
    <name evidence="2" type="ORF">F0475_00085</name>
</gene>
<name>A0A7C9HCJ5_9BACT</name>
<dbReference type="AlphaFoldDB" id="A0A7C9HCJ5"/>
<accession>A0A7C9HCJ5</accession>
<dbReference type="InterPro" id="IPR029044">
    <property type="entry name" value="Nucleotide-diphossugar_trans"/>
</dbReference>
<keyword evidence="2" id="KW-0808">Transferase</keyword>
<evidence type="ECO:0000313" key="3">
    <source>
        <dbReference type="Proteomes" id="UP000482295"/>
    </source>
</evidence>
<comment type="caution">
    <text evidence="2">The sequence shown here is derived from an EMBL/GenBank/DDBJ whole genome shotgun (WGS) entry which is preliminary data.</text>
</comment>
<keyword evidence="3" id="KW-1185">Reference proteome</keyword>
<dbReference type="Gene3D" id="3.90.550.10">
    <property type="entry name" value="Spore Coat Polysaccharide Biosynthesis Protein SpsA, Chain A"/>
    <property type="match status" value="1"/>
</dbReference>
<dbReference type="EMBL" id="VVIQ01000001">
    <property type="protein sequence ID" value="MUL26749.1"/>
    <property type="molecule type" value="Genomic_DNA"/>
</dbReference>
<feature type="domain" description="Glycosyltransferase 2-like" evidence="1">
    <location>
        <begin position="8"/>
        <end position="136"/>
    </location>
</feature>
<dbReference type="Pfam" id="PF00535">
    <property type="entry name" value="Glycos_transf_2"/>
    <property type="match status" value="1"/>
</dbReference>
<evidence type="ECO:0000259" key="1">
    <source>
        <dbReference type="Pfam" id="PF00535"/>
    </source>
</evidence>
<evidence type="ECO:0000313" key="2">
    <source>
        <dbReference type="EMBL" id="MUL26749.1"/>
    </source>
</evidence>
<reference evidence="2 3" key="1">
    <citation type="submission" date="2019-09" db="EMBL/GenBank/DDBJ databases">
        <title>Prevotella A2879 sp. nov., isolated from an abscess of a patient.</title>
        <authorList>
            <person name="Buhl M."/>
            <person name="Oberhettinger P."/>
        </authorList>
    </citation>
    <scope>NUCLEOTIDE SEQUENCE [LARGE SCALE GENOMIC DNA]</scope>
    <source>
        <strain evidence="2 3">A2879</strain>
    </source>
</reference>
<proteinExistence type="predicted"/>
<protein>
    <submittedName>
        <fullName evidence="2">Glycosyltransferase</fullName>
    </submittedName>
</protein>
<dbReference type="RefSeq" id="WP_155714856.1">
    <property type="nucleotide sequence ID" value="NZ_VVIQ01000001.1"/>
</dbReference>
<dbReference type="InterPro" id="IPR001173">
    <property type="entry name" value="Glyco_trans_2-like"/>
</dbReference>
<organism evidence="2 3">
    <name type="scientific">Prevotella vespertina</name>
    <dbReference type="NCBI Taxonomy" id="2608404"/>
    <lineage>
        <taxon>Bacteria</taxon>
        <taxon>Pseudomonadati</taxon>
        <taxon>Bacteroidota</taxon>
        <taxon>Bacteroidia</taxon>
        <taxon>Bacteroidales</taxon>
        <taxon>Prevotellaceae</taxon>
        <taxon>Prevotella</taxon>
    </lineage>
</organism>
<dbReference type="PANTHER" id="PTHR22916">
    <property type="entry name" value="GLYCOSYLTRANSFERASE"/>
    <property type="match status" value="1"/>
</dbReference>
<dbReference type="SUPFAM" id="SSF53448">
    <property type="entry name" value="Nucleotide-diphospho-sugar transferases"/>
    <property type="match status" value="1"/>
</dbReference>
<dbReference type="GO" id="GO:0016758">
    <property type="term" value="F:hexosyltransferase activity"/>
    <property type="evidence" value="ECO:0007669"/>
    <property type="project" value="UniProtKB-ARBA"/>
</dbReference>